<proteinExistence type="predicted"/>
<gene>
    <name evidence="1" type="ORF">Tco_0774434</name>
</gene>
<reference evidence="1" key="1">
    <citation type="journal article" date="2022" name="Int. J. Mol. Sci.">
        <title>Draft Genome of Tanacetum Coccineum: Genomic Comparison of Closely Related Tanacetum-Family Plants.</title>
        <authorList>
            <person name="Yamashiro T."/>
            <person name="Shiraishi A."/>
            <person name="Nakayama K."/>
            <person name="Satake H."/>
        </authorList>
    </citation>
    <scope>NUCLEOTIDE SEQUENCE</scope>
</reference>
<keyword evidence="2" id="KW-1185">Reference proteome</keyword>
<protein>
    <submittedName>
        <fullName evidence="1">Uncharacterized protein</fullName>
    </submittedName>
</protein>
<dbReference type="Proteomes" id="UP001151760">
    <property type="component" value="Unassembled WGS sequence"/>
</dbReference>
<evidence type="ECO:0000313" key="2">
    <source>
        <dbReference type="Proteomes" id="UP001151760"/>
    </source>
</evidence>
<accession>A0ABQ4ZNH1</accession>
<comment type="caution">
    <text evidence="1">The sequence shown here is derived from an EMBL/GenBank/DDBJ whole genome shotgun (WGS) entry which is preliminary data.</text>
</comment>
<reference evidence="1" key="2">
    <citation type="submission" date="2022-01" db="EMBL/GenBank/DDBJ databases">
        <authorList>
            <person name="Yamashiro T."/>
            <person name="Shiraishi A."/>
            <person name="Satake H."/>
            <person name="Nakayama K."/>
        </authorList>
    </citation>
    <scope>NUCLEOTIDE SEQUENCE</scope>
</reference>
<sequence>MVLMFTSLCPHMMYKMGILKVVRSNLLHTECSVLTTPSFANFLWRILALGLLNVTCSGCSCVCTWFEFVLVSAQLELSLSLLVIVSAPLGLDLLSVLDHLESALVHLAIQTIYQI</sequence>
<dbReference type="EMBL" id="BQNB010011533">
    <property type="protein sequence ID" value="GJS91798.1"/>
    <property type="molecule type" value="Genomic_DNA"/>
</dbReference>
<name>A0ABQ4ZNH1_9ASTR</name>
<organism evidence="1 2">
    <name type="scientific">Tanacetum coccineum</name>
    <dbReference type="NCBI Taxonomy" id="301880"/>
    <lineage>
        <taxon>Eukaryota</taxon>
        <taxon>Viridiplantae</taxon>
        <taxon>Streptophyta</taxon>
        <taxon>Embryophyta</taxon>
        <taxon>Tracheophyta</taxon>
        <taxon>Spermatophyta</taxon>
        <taxon>Magnoliopsida</taxon>
        <taxon>eudicotyledons</taxon>
        <taxon>Gunneridae</taxon>
        <taxon>Pentapetalae</taxon>
        <taxon>asterids</taxon>
        <taxon>campanulids</taxon>
        <taxon>Asterales</taxon>
        <taxon>Asteraceae</taxon>
        <taxon>Asteroideae</taxon>
        <taxon>Anthemideae</taxon>
        <taxon>Anthemidinae</taxon>
        <taxon>Tanacetum</taxon>
    </lineage>
</organism>
<evidence type="ECO:0000313" key="1">
    <source>
        <dbReference type="EMBL" id="GJS91798.1"/>
    </source>
</evidence>